<reference evidence="2 3" key="1">
    <citation type="submission" date="2014-07" db="EMBL/GenBank/DDBJ databases">
        <title>Genome of Flavobacterium reichenbachii LMG 25512.</title>
        <authorList>
            <person name="Stropko S.J."/>
            <person name="Pipes S.E."/>
            <person name="Newman J.D."/>
        </authorList>
    </citation>
    <scope>NUCLEOTIDE SEQUENCE [LARGE SCALE GENOMIC DNA]</scope>
    <source>
        <strain evidence="2 3">LMG 25512</strain>
    </source>
</reference>
<sequence length="320" mass="37653">MSFQINLIRQKSNGTYLDCFDEIESSIVRKKDYNIKVIESNDNALKKVLIRLMFFLKFIKFFNNKKQTINFSLLMGASFGSLIPHVFFSNSNYTYMYDAWPRFHDDIVKKAKKMNIKMIFFSSHQVTKLFNKLNSGIKGVWIPEGIKVEDYSFVPFNLKEIDVLEFGRKYDVYHDEIAPVLKANNYFHLFEKQRGDVVFKSRLDFLNGLAKSKISICIPSNITHPERAEGISCMTLRYLQSMASKCLIVGILPDEMKCLFDYQPIIEIDFENTSSQILDILANYESYFSLIERNYTEIQKFHTWDIRLEEILLNIKNEER</sequence>
<keyword evidence="1" id="KW-0812">Transmembrane</keyword>
<keyword evidence="1" id="KW-0472">Membrane</keyword>
<keyword evidence="1" id="KW-1133">Transmembrane helix</keyword>
<protein>
    <recommendedName>
        <fullName evidence="4">Glycosyltransferase</fullName>
    </recommendedName>
</protein>
<evidence type="ECO:0000256" key="1">
    <source>
        <dbReference type="SAM" id="Phobius"/>
    </source>
</evidence>
<dbReference type="AlphaFoldDB" id="A0A085ZLA9"/>
<evidence type="ECO:0000313" key="2">
    <source>
        <dbReference type="EMBL" id="KFF05223.1"/>
    </source>
</evidence>
<evidence type="ECO:0000313" key="3">
    <source>
        <dbReference type="Proteomes" id="UP000028715"/>
    </source>
</evidence>
<dbReference type="eggNOG" id="ENOG50330A8">
    <property type="taxonomic scope" value="Bacteria"/>
</dbReference>
<dbReference type="RefSeq" id="WP_035682423.1">
    <property type="nucleotide sequence ID" value="NZ_JPRL01000001.1"/>
</dbReference>
<evidence type="ECO:0008006" key="4">
    <source>
        <dbReference type="Google" id="ProtNLM"/>
    </source>
</evidence>
<accession>A0A085ZLA9</accession>
<organism evidence="2 3">
    <name type="scientific">Flavobacterium reichenbachii</name>
    <dbReference type="NCBI Taxonomy" id="362418"/>
    <lineage>
        <taxon>Bacteria</taxon>
        <taxon>Pseudomonadati</taxon>
        <taxon>Bacteroidota</taxon>
        <taxon>Flavobacteriia</taxon>
        <taxon>Flavobacteriales</taxon>
        <taxon>Flavobacteriaceae</taxon>
        <taxon>Flavobacterium</taxon>
    </lineage>
</organism>
<dbReference type="Proteomes" id="UP000028715">
    <property type="component" value="Unassembled WGS sequence"/>
</dbReference>
<keyword evidence="3" id="KW-1185">Reference proteome</keyword>
<dbReference type="STRING" id="362418.IW19_06635"/>
<dbReference type="EMBL" id="JPRL01000001">
    <property type="protein sequence ID" value="KFF05223.1"/>
    <property type="molecule type" value="Genomic_DNA"/>
</dbReference>
<feature type="transmembrane region" description="Helical" evidence="1">
    <location>
        <begin position="69"/>
        <end position="88"/>
    </location>
</feature>
<gene>
    <name evidence="2" type="ORF">IW19_06635</name>
</gene>
<comment type="caution">
    <text evidence="2">The sequence shown here is derived from an EMBL/GenBank/DDBJ whole genome shotgun (WGS) entry which is preliminary data.</text>
</comment>
<dbReference type="OrthoDB" id="1064575at2"/>
<name>A0A085ZLA9_9FLAO</name>
<proteinExistence type="predicted"/>